<dbReference type="Proteomes" id="UP000295058">
    <property type="component" value="Unassembled WGS sequence"/>
</dbReference>
<proteinExistence type="predicted"/>
<accession>A0ABY2F1C0</accession>
<organism evidence="1 2">
    <name type="scientific">Oceanimonas baumannii</name>
    <dbReference type="NCBI Taxonomy" id="129578"/>
    <lineage>
        <taxon>Bacteria</taxon>
        <taxon>Pseudomonadati</taxon>
        <taxon>Pseudomonadota</taxon>
        <taxon>Gammaproteobacteria</taxon>
        <taxon>Aeromonadales</taxon>
        <taxon>Aeromonadaceae</taxon>
        <taxon>Oceanimonas</taxon>
    </lineage>
</organism>
<dbReference type="EMBL" id="SODO01000002">
    <property type="protein sequence ID" value="TDW61222.1"/>
    <property type="molecule type" value="Genomic_DNA"/>
</dbReference>
<sequence length="105" mass="11472">MREPMTTKAPSHEAAATGPCAIDVTDLKIQIQEARQDIAHDAMAIEVIGDLLAQHDDDCGLSDDHKRSIGWTISRLGQSIMAAHNEIGRLEDSLLLAQRRLEMAA</sequence>
<name>A0ABY2F1C0_9GAMM</name>
<protein>
    <submittedName>
        <fullName evidence="1">Uncharacterized protein</fullName>
    </submittedName>
</protein>
<evidence type="ECO:0000313" key="1">
    <source>
        <dbReference type="EMBL" id="TDW61222.1"/>
    </source>
</evidence>
<reference evidence="1 2" key="1">
    <citation type="submission" date="2019-03" db="EMBL/GenBank/DDBJ databases">
        <title>Genomic Encyclopedia of Archaeal and Bacterial Type Strains, Phase II (KMG-II): from individual species to whole genera.</title>
        <authorList>
            <person name="Goeker M."/>
        </authorList>
    </citation>
    <scope>NUCLEOTIDE SEQUENCE [LARGE SCALE GENOMIC DNA]</scope>
    <source>
        <strain evidence="1 2">DSM 15594</strain>
    </source>
</reference>
<comment type="caution">
    <text evidence="1">The sequence shown here is derived from an EMBL/GenBank/DDBJ whole genome shotgun (WGS) entry which is preliminary data.</text>
</comment>
<gene>
    <name evidence="1" type="ORF">LY04_00754</name>
</gene>
<keyword evidence="2" id="KW-1185">Reference proteome</keyword>
<evidence type="ECO:0000313" key="2">
    <source>
        <dbReference type="Proteomes" id="UP000295058"/>
    </source>
</evidence>